<feature type="compositionally biased region" description="Polar residues" evidence="1">
    <location>
        <begin position="66"/>
        <end position="77"/>
    </location>
</feature>
<name>A0AA47MFZ6_MERPO</name>
<dbReference type="Proteomes" id="UP001174136">
    <property type="component" value="Unassembled WGS sequence"/>
</dbReference>
<dbReference type="AlphaFoldDB" id="A0AA47MFZ6"/>
<protein>
    <submittedName>
        <fullName evidence="2">Uncharacterized protein</fullName>
    </submittedName>
</protein>
<evidence type="ECO:0000256" key="1">
    <source>
        <dbReference type="SAM" id="MobiDB-lite"/>
    </source>
</evidence>
<feature type="compositionally biased region" description="Low complexity" evidence="1">
    <location>
        <begin position="12"/>
        <end position="22"/>
    </location>
</feature>
<feature type="compositionally biased region" description="Gly residues" evidence="1">
    <location>
        <begin position="40"/>
        <end position="49"/>
    </location>
</feature>
<dbReference type="EMBL" id="JAOPHQ010004360">
    <property type="protein sequence ID" value="KAK0139485.1"/>
    <property type="molecule type" value="Genomic_DNA"/>
</dbReference>
<reference evidence="2" key="1">
    <citation type="journal article" date="2023" name="Front. Mar. Sci.">
        <title>A new Merluccius polli reference genome to investigate the effects of global change in West African waters.</title>
        <authorList>
            <person name="Mateo J.L."/>
            <person name="Blanco-Fernandez C."/>
            <person name="Garcia-Vazquez E."/>
            <person name="Machado-Schiaffino G."/>
        </authorList>
    </citation>
    <scope>NUCLEOTIDE SEQUENCE</scope>
    <source>
        <strain evidence="2">C29</strain>
        <tissue evidence="2">Fin</tissue>
    </source>
</reference>
<keyword evidence="3" id="KW-1185">Reference proteome</keyword>
<sequence>MTPTRQDTARLGPTTPTAAGTYDATAAGYAAAGAYDAYGTAGGLSGGGETTRHPDRMSRHPHTGKPSATNTLTTRQNPLIDSLPTLTLPPLPHTIPPFLYHMAARRIRGVFRCGKDNGVKIRQR</sequence>
<gene>
    <name evidence="2" type="ORF">N1851_023792</name>
</gene>
<evidence type="ECO:0000313" key="2">
    <source>
        <dbReference type="EMBL" id="KAK0139485.1"/>
    </source>
</evidence>
<feature type="region of interest" description="Disordered" evidence="1">
    <location>
        <begin position="40"/>
        <end position="83"/>
    </location>
</feature>
<evidence type="ECO:0000313" key="3">
    <source>
        <dbReference type="Proteomes" id="UP001174136"/>
    </source>
</evidence>
<accession>A0AA47MFZ6</accession>
<comment type="caution">
    <text evidence="2">The sequence shown here is derived from an EMBL/GenBank/DDBJ whole genome shotgun (WGS) entry which is preliminary data.</text>
</comment>
<feature type="region of interest" description="Disordered" evidence="1">
    <location>
        <begin position="1"/>
        <end position="22"/>
    </location>
</feature>
<proteinExistence type="predicted"/>
<organism evidence="2 3">
    <name type="scientific">Merluccius polli</name>
    <name type="common">Benguela hake</name>
    <name type="synonym">Merluccius cadenati</name>
    <dbReference type="NCBI Taxonomy" id="89951"/>
    <lineage>
        <taxon>Eukaryota</taxon>
        <taxon>Metazoa</taxon>
        <taxon>Chordata</taxon>
        <taxon>Craniata</taxon>
        <taxon>Vertebrata</taxon>
        <taxon>Euteleostomi</taxon>
        <taxon>Actinopterygii</taxon>
        <taxon>Neopterygii</taxon>
        <taxon>Teleostei</taxon>
        <taxon>Neoteleostei</taxon>
        <taxon>Acanthomorphata</taxon>
        <taxon>Zeiogadaria</taxon>
        <taxon>Gadariae</taxon>
        <taxon>Gadiformes</taxon>
        <taxon>Gadoidei</taxon>
        <taxon>Merlucciidae</taxon>
        <taxon>Merluccius</taxon>
    </lineage>
</organism>